<dbReference type="Proteomes" id="UP000034952">
    <property type="component" value="Unassembled WGS sequence"/>
</dbReference>
<accession>A0A0G0DTU8</accession>
<reference evidence="1 2" key="1">
    <citation type="journal article" date="2015" name="Nature">
        <title>rRNA introns, odd ribosomes, and small enigmatic genomes across a large radiation of phyla.</title>
        <authorList>
            <person name="Brown C.T."/>
            <person name="Hug L.A."/>
            <person name="Thomas B.C."/>
            <person name="Sharon I."/>
            <person name="Castelle C.J."/>
            <person name="Singh A."/>
            <person name="Wilkins M.J."/>
            <person name="Williams K.H."/>
            <person name="Banfield J.F."/>
        </authorList>
    </citation>
    <scope>NUCLEOTIDE SEQUENCE [LARGE SCALE GENOMIC DNA]</scope>
</reference>
<comment type="caution">
    <text evidence="1">The sequence shown here is derived from an EMBL/GenBank/DDBJ whole genome shotgun (WGS) entry which is preliminary data.</text>
</comment>
<evidence type="ECO:0000313" key="1">
    <source>
        <dbReference type="EMBL" id="KKP66440.1"/>
    </source>
</evidence>
<gene>
    <name evidence="1" type="ORF">UR64_C0007G0009</name>
</gene>
<dbReference type="EMBL" id="LBPY01000007">
    <property type="protein sequence ID" value="KKP66440.1"/>
    <property type="molecule type" value="Genomic_DNA"/>
</dbReference>
<protein>
    <recommendedName>
        <fullName evidence="3">WxL domain-containing protein</fullName>
    </recommendedName>
</protein>
<evidence type="ECO:0008006" key="3">
    <source>
        <dbReference type="Google" id="ProtNLM"/>
    </source>
</evidence>
<sequence>MWIVISSFVLSQDSLADYMQSGTYRIQSDSLNFGGADSSSSNYKVNDTLGEIGTGDSNSGNYYMHAGYWQMQESYIAISSPSDLAMTSMGGLSGGSSEGTMSWVVTTDNTAGYTMSIASTTTPALKSAVDSLDDYTPAGADPDYNFTNLATNSSFGFSPEGTETTSRFKDNGVACNIGSSETTSKCWDGLSTTPKVIAGSTTSNQPSGSTVTTRFRAESGADHIQTSGAYNVTIVVTATTL</sequence>
<organism evidence="1 2">
    <name type="scientific">Candidatus Nomurabacteria bacterium GW2011_GWE1_35_16</name>
    <dbReference type="NCBI Taxonomy" id="1618761"/>
    <lineage>
        <taxon>Bacteria</taxon>
        <taxon>Candidatus Nomuraibacteriota</taxon>
    </lineage>
</organism>
<dbReference type="AlphaFoldDB" id="A0A0G0DTU8"/>
<evidence type="ECO:0000313" key="2">
    <source>
        <dbReference type="Proteomes" id="UP000034952"/>
    </source>
</evidence>
<proteinExistence type="predicted"/>
<name>A0A0G0DTU8_9BACT</name>